<dbReference type="InterPro" id="IPR051324">
    <property type="entry name" value="Stress/Tellurium_Resist"/>
</dbReference>
<feature type="compositionally biased region" description="Pro residues" evidence="2">
    <location>
        <begin position="274"/>
        <end position="288"/>
    </location>
</feature>
<dbReference type="PANTHER" id="PTHR32097:SF4">
    <property type="entry name" value="GENERAL STRESS PROTEIN 16U"/>
    <property type="match status" value="1"/>
</dbReference>
<dbReference type="PANTHER" id="PTHR32097">
    <property type="entry name" value="CAMP-BINDING PROTEIN 1-RELATED"/>
    <property type="match status" value="1"/>
</dbReference>
<feature type="compositionally biased region" description="Low complexity" evidence="2">
    <location>
        <begin position="302"/>
        <end position="311"/>
    </location>
</feature>
<proteinExistence type="inferred from homology"/>
<feature type="compositionally biased region" description="Low complexity" evidence="2">
    <location>
        <begin position="264"/>
        <end position="273"/>
    </location>
</feature>
<keyword evidence="5" id="KW-1185">Reference proteome</keyword>
<protein>
    <submittedName>
        <fullName evidence="4">TerD family protein</fullName>
    </submittedName>
</protein>
<feature type="compositionally biased region" description="Low complexity" evidence="2">
    <location>
        <begin position="214"/>
        <end position="225"/>
    </location>
</feature>
<evidence type="ECO:0000313" key="5">
    <source>
        <dbReference type="Proteomes" id="UP001221150"/>
    </source>
</evidence>
<feature type="region of interest" description="Disordered" evidence="2">
    <location>
        <begin position="180"/>
        <end position="337"/>
    </location>
</feature>
<dbReference type="EMBL" id="JARJBB010000017">
    <property type="protein sequence ID" value="MDF3301990.1"/>
    <property type="molecule type" value="Genomic_DNA"/>
</dbReference>
<dbReference type="Proteomes" id="UP001221150">
    <property type="component" value="Unassembled WGS sequence"/>
</dbReference>
<dbReference type="RefSeq" id="WP_276111560.1">
    <property type="nucleotide sequence ID" value="NZ_JARJBB010000017.1"/>
</dbReference>
<evidence type="ECO:0000313" key="4">
    <source>
        <dbReference type="EMBL" id="MDF3301990.1"/>
    </source>
</evidence>
<name>A0ABT6ABG0_9ACTN</name>
<evidence type="ECO:0000256" key="1">
    <source>
        <dbReference type="ARBA" id="ARBA00008775"/>
    </source>
</evidence>
<sequence>MTAELVRGQNHPLPEVRLGIRVSAGTPVVAAVSLGDDRGRAHLPECVAHPGAPVLPGVEVTRQAAADHLLTVDLEAVHESVHRVSVLLVLPAGGAHPARFGAVAAPRVAVSRPDGTELAGYTVTGLDSEAAVVALEFYRRQGTWKVRAVGQGYAGGLAALLTDQGLPGAAALATAVEAAASPDATRAAPAPARPPAEDRRSARPATAPSGAGHGDAATAHGPGTARPASADAGRTTAGHGRPAHPKPPSDTGTSRPPDPDDTRGTSGSSATPSAPVPAASPAPSPPEPEASAPAPGQPPAARPRASGAGPVDCTHPSRRPAAPPAPSGQPAQPVAGDATGWSMEERLYNQVRGMFEDLARTTAAYRSAVDFADDRRDQELDQVLSDPRNRIDGAGDAARDAVRARHAELVDRAGEVFDRDLAQLAAESEVVEPALPPAYARWDYPVWHGYRVPTQTPMAVRLGDLHLPESPSLRIPLLIRLPLERGLWIDSGPSATDADSAADDAGTRRRAVDVAVAVAARLLAIHPAGEFDVHVVDPAGSAAQALVPLVQAGVLTGPPALGAAGVTEVLSRLTERVDLVQMAVRGGAPDALPAGLGASRQLLIVNGFPHGFDDRAVTRLRYLADEGPAAGVHLMLVAAREDASAYGPLLDPLWRALLRLTPLPDDHLADPWVGHAWTYEPSLVPPGSAVLHLVLSRLAKARRHGSR</sequence>
<comment type="similarity">
    <text evidence="1">Belongs to the CAPAB/TerDEXZ family.</text>
</comment>
<reference evidence="4 5" key="1">
    <citation type="submission" date="2023-03" db="EMBL/GenBank/DDBJ databases">
        <title>Draft genome sequence of Streptomyces sp. K1PA1 isolated from peat swamp forest in Thailand.</title>
        <authorList>
            <person name="Klaysubun C."/>
            <person name="Duangmal K."/>
        </authorList>
    </citation>
    <scope>NUCLEOTIDE SEQUENCE [LARGE SCALE GENOMIC DNA]</scope>
    <source>
        <strain evidence="4 5">K1PA1</strain>
    </source>
</reference>
<comment type="caution">
    <text evidence="4">The sequence shown here is derived from an EMBL/GenBank/DDBJ whole genome shotgun (WGS) entry which is preliminary data.</text>
</comment>
<dbReference type="InterPro" id="IPR027417">
    <property type="entry name" value="P-loop_NTPase"/>
</dbReference>
<dbReference type="InterPro" id="IPR003325">
    <property type="entry name" value="TerD"/>
</dbReference>
<dbReference type="Gene3D" id="2.60.60.30">
    <property type="entry name" value="sav2460 like domains"/>
    <property type="match status" value="1"/>
</dbReference>
<accession>A0ABT6ABG0</accession>
<organism evidence="4 5">
    <name type="scientific">Streptomyces tropicalis</name>
    <dbReference type="NCBI Taxonomy" id="3034234"/>
    <lineage>
        <taxon>Bacteria</taxon>
        <taxon>Bacillati</taxon>
        <taxon>Actinomycetota</taxon>
        <taxon>Actinomycetes</taxon>
        <taxon>Kitasatosporales</taxon>
        <taxon>Streptomycetaceae</taxon>
        <taxon>Streptomyces</taxon>
    </lineage>
</organism>
<evidence type="ECO:0000259" key="3">
    <source>
        <dbReference type="Pfam" id="PF02342"/>
    </source>
</evidence>
<feature type="domain" description="TerD" evidence="3">
    <location>
        <begin position="64"/>
        <end position="163"/>
    </location>
</feature>
<evidence type="ECO:0000256" key="2">
    <source>
        <dbReference type="SAM" id="MobiDB-lite"/>
    </source>
</evidence>
<dbReference type="Gene3D" id="3.40.50.300">
    <property type="entry name" value="P-loop containing nucleotide triphosphate hydrolases"/>
    <property type="match status" value="1"/>
</dbReference>
<gene>
    <name evidence="4" type="ORF">P3H78_25860</name>
</gene>
<dbReference type="CDD" id="cd06974">
    <property type="entry name" value="TerD_like"/>
    <property type="match status" value="1"/>
</dbReference>
<feature type="compositionally biased region" description="Low complexity" evidence="2">
    <location>
        <begin position="180"/>
        <end position="190"/>
    </location>
</feature>
<dbReference type="Pfam" id="PF02342">
    <property type="entry name" value="TerD"/>
    <property type="match status" value="1"/>
</dbReference>